<accession>A0A1I5XTQ6</accession>
<dbReference type="EMBL" id="FOXO01000037">
    <property type="protein sequence ID" value="SFQ35353.1"/>
    <property type="molecule type" value="Genomic_DNA"/>
</dbReference>
<reference evidence="2" key="1">
    <citation type="submission" date="2016-10" db="EMBL/GenBank/DDBJ databases">
        <authorList>
            <person name="Varghese N."/>
            <person name="Submissions S."/>
        </authorList>
    </citation>
    <scope>NUCLEOTIDE SEQUENCE [LARGE SCALE GENOMIC DNA]</scope>
    <source>
        <strain evidence="2">P18</strain>
    </source>
</reference>
<evidence type="ECO:0008006" key="3">
    <source>
        <dbReference type="Google" id="ProtNLM"/>
    </source>
</evidence>
<keyword evidence="2" id="KW-1185">Reference proteome</keyword>
<dbReference type="AlphaFoldDB" id="A0A1I5XTQ6"/>
<evidence type="ECO:0000313" key="1">
    <source>
        <dbReference type="EMBL" id="SFQ35353.1"/>
    </source>
</evidence>
<dbReference type="OrthoDB" id="9799109at2"/>
<dbReference type="Proteomes" id="UP000182624">
    <property type="component" value="Unassembled WGS sequence"/>
</dbReference>
<sequence length="88" mass="10223">MSALLKSGIEFGYRREVMLFKKKTIKKNYDKESQRPVIKASICNGEQVAGFQDIHTGAFEEVMLIRSHDDLNKFMSTYGIEEKIEKIY</sequence>
<evidence type="ECO:0000313" key="2">
    <source>
        <dbReference type="Proteomes" id="UP000182624"/>
    </source>
</evidence>
<proteinExistence type="predicted"/>
<name>A0A1I5XTQ6_9FIRM</name>
<protein>
    <recommendedName>
        <fullName evidence="3">Aspartate dehydrogenase</fullName>
    </recommendedName>
</protein>
<gene>
    <name evidence="1" type="ORF">SAMN04487928_13722</name>
</gene>
<organism evidence="1 2">
    <name type="scientific">Butyrivibrio proteoclasticus</name>
    <dbReference type="NCBI Taxonomy" id="43305"/>
    <lineage>
        <taxon>Bacteria</taxon>
        <taxon>Bacillati</taxon>
        <taxon>Bacillota</taxon>
        <taxon>Clostridia</taxon>
        <taxon>Lachnospirales</taxon>
        <taxon>Lachnospiraceae</taxon>
        <taxon>Butyrivibrio</taxon>
    </lineage>
</organism>